<feature type="region of interest" description="Disordered" evidence="1">
    <location>
        <begin position="81"/>
        <end position="100"/>
    </location>
</feature>
<dbReference type="Proteomes" id="UP000255297">
    <property type="component" value="Unassembled WGS sequence"/>
</dbReference>
<organism evidence="2 3">
    <name type="scientific">Legionella wadsworthii</name>
    <dbReference type="NCBI Taxonomy" id="28088"/>
    <lineage>
        <taxon>Bacteria</taxon>
        <taxon>Pseudomonadati</taxon>
        <taxon>Pseudomonadota</taxon>
        <taxon>Gammaproteobacteria</taxon>
        <taxon>Legionellales</taxon>
        <taxon>Legionellaceae</taxon>
        <taxon>Legionella</taxon>
    </lineage>
</organism>
<dbReference type="EMBL" id="UGPB01000001">
    <property type="protein sequence ID" value="STY28775.1"/>
    <property type="molecule type" value="Genomic_DNA"/>
</dbReference>
<keyword evidence="3" id="KW-1185">Reference proteome</keyword>
<accession>A0A378LP66</accession>
<sequence>MKSRLEEFLPRVEDIPTTKKDSHRADWFIAHAKLGFFATQETAKLASSNRDLYIQNYKKNARMDWIQNHIKVIDELNESRAQLPDTPLQDSQLDGVLGFR</sequence>
<name>A0A378LP66_9GAMM</name>
<dbReference type="RefSeq" id="WP_031567760.1">
    <property type="nucleotide sequence ID" value="NZ_CAAAIS010000007.1"/>
</dbReference>
<gene>
    <name evidence="2" type="ORF">NCTC11532_00950</name>
</gene>
<evidence type="ECO:0000313" key="2">
    <source>
        <dbReference type="EMBL" id="STY28775.1"/>
    </source>
</evidence>
<protein>
    <submittedName>
        <fullName evidence="2">Uncharacterized protein</fullName>
    </submittedName>
</protein>
<evidence type="ECO:0000256" key="1">
    <source>
        <dbReference type="SAM" id="MobiDB-lite"/>
    </source>
</evidence>
<evidence type="ECO:0000313" key="3">
    <source>
        <dbReference type="Proteomes" id="UP000255297"/>
    </source>
</evidence>
<reference evidence="2 3" key="1">
    <citation type="submission" date="2018-06" db="EMBL/GenBank/DDBJ databases">
        <authorList>
            <consortium name="Pathogen Informatics"/>
            <person name="Doyle S."/>
        </authorList>
    </citation>
    <scope>NUCLEOTIDE SEQUENCE [LARGE SCALE GENOMIC DNA]</scope>
    <source>
        <strain evidence="2 3">NCTC11532</strain>
    </source>
</reference>
<dbReference type="AlphaFoldDB" id="A0A378LP66"/>
<proteinExistence type="predicted"/>